<dbReference type="Pfam" id="PF10263">
    <property type="entry name" value="SprT-like"/>
    <property type="match status" value="1"/>
</dbReference>
<dbReference type="GO" id="GO:0031593">
    <property type="term" value="F:polyubiquitin modification-dependent protein binding"/>
    <property type="evidence" value="ECO:0007669"/>
    <property type="project" value="TreeGrafter"/>
</dbReference>
<name>U5ET59_9DIPT</name>
<feature type="compositionally biased region" description="Low complexity" evidence="3">
    <location>
        <begin position="410"/>
        <end position="419"/>
    </location>
</feature>
<dbReference type="EMBL" id="GANO01004525">
    <property type="protein sequence ID" value="JAB55346.1"/>
    <property type="molecule type" value="mRNA"/>
</dbReference>
<comment type="subcellular location">
    <subcellularLocation>
        <location evidence="1">Nucleus</location>
    </subcellularLocation>
</comment>
<accession>U5ET59</accession>
<feature type="domain" description="SprT-like" evidence="4">
    <location>
        <begin position="110"/>
        <end position="280"/>
    </location>
</feature>
<proteinExistence type="evidence at transcript level"/>
<feature type="non-terminal residue" evidence="5">
    <location>
        <position position="435"/>
    </location>
</feature>
<dbReference type="Pfam" id="PF22934">
    <property type="entry name" value="SPRTN_ZBD"/>
    <property type="match status" value="1"/>
</dbReference>
<dbReference type="GO" id="GO:0003697">
    <property type="term" value="F:single-stranded DNA binding"/>
    <property type="evidence" value="ECO:0007669"/>
    <property type="project" value="InterPro"/>
</dbReference>
<dbReference type="GO" id="GO:0006974">
    <property type="term" value="P:DNA damage response"/>
    <property type="evidence" value="ECO:0007669"/>
    <property type="project" value="InterPro"/>
</dbReference>
<protein>
    <recommendedName>
        <fullName evidence="4">SprT-like domain-containing protein</fullName>
    </recommendedName>
</protein>
<evidence type="ECO:0000256" key="2">
    <source>
        <dbReference type="ARBA" id="ARBA00023242"/>
    </source>
</evidence>
<dbReference type="GO" id="GO:0004222">
    <property type="term" value="F:metalloendopeptidase activity"/>
    <property type="evidence" value="ECO:0007669"/>
    <property type="project" value="InterPro"/>
</dbReference>
<keyword evidence="2" id="KW-0539">Nucleus</keyword>
<evidence type="ECO:0000313" key="5">
    <source>
        <dbReference type="EMBL" id="JAB55346.1"/>
    </source>
</evidence>
<sequence>IAKQLQEQFDKELIELSDDSDDDVKLIQSKSDYQLAVKLQESFNREANITLSDDEEDLPVITSNNNNNNVDEKPKILKIPEDSGEYLIEELNLLVNPEYQMDWKFIDCRFDIKALFEKFNEQYFQSKLRRLNVIWSRSILNDSTNKNFNDPDTNEYTIALNEKLLTLRPRIDVISVLLHEMIHAFLKMSGVNEQAQGGHGANFKQMMNFFNTTIKTNISTSHRLHDNSEQYKSQFYRCTGICTNYRPFNGIARSPVGAPSVQNEWWPSHQSNCGGTFFRIFEMKKIVAGETLCKYAVNVNYMMPKRAAGSKFHTRIPATEAVDLTSEVPIITPLTTMRNETITVGDSSVSENTDVARKFIQEVSGKIAFTNNSTDMQCPICMEKIKRKLFPCHIDGCKGFIRKVAYKPSRAGSSSSVRSPPSPVYSPATSKRSKY</sequence>
<dbReference type="AlphaFoldDB" id="U5ET59"/>
<feature type="non-terminal residue" evidence="5">
    <location>
        <position position="1"/>
    </location>
</feature>
<feature type="region of interest" description="Disordered" evidence="3">
    <location>
        <begin position="410"/>
        <end position="435"/>
    </location>
</feature>
<evidence type="ECO:0000259" key="4">
    <source>
        <dbReference type="SMART" id="SM00731"/>
    </source>
</evidence>
<dbReference type="InterPro" id="IPR006640">
    <property type="entry name" value="SprT-like_domain"/>
</dbReference>
<dbReference type="InterPro" id="IPR055220">
    <property type="entry name" value="SPRTN_ZBD"/>
</dbReference>
<evidence type="ECO:0000256" key="1">
    <source>
        <dbReference type="ARBA" id="ARBA00004123"/>
    </source>
</evidence>
<reference evidence="5" key="1">
    <citation type="journal article" date="2014" name="Insect Biochem. Mol. Biol.">
        <title>An insight into the sialome of the frog biting fly, Corethrella appendiculata.</title>
        <authorList>
            <person name="Ribeiro J.M.C."/>
            <person name="Chagas A.C."/>
            <person name="Pham V.M."/>
            <person name="Lounibos L.P."/>
            <person name="Calvo E."/>
        </authorList>
    </citation>
    <scope>NUCLEOTIDE SEQUENCE</scope>
    <source>
        <tissue evidence="5">Salivary glands</tissue>
    </source>
</reference>
<dbReference type="PANTHER" id="PTHR21220">
    <property type="entry name" value="DNA-DEPENDENT METALLOPROTEASE SPRTN"/>
    <property type="match status" value="1"/>
</dbReference>
<dbReference type="GO" id="GO:0005634">
    <property type="term" value="C:nucleus"/>
    <property type="evidence" value="ECO:0007669"/>
    <property type="project" value="UniProtKB-SubCell"/>
</dbReference>
<dbReference type="PANTHER" id="PTHR21220:SF0">
    <property type="entry name" value="DNA-DEPENDENT METALLOPROTEASE SPRTN"/>
    <property type="match status" value="1"/>
</dbReference>
<evidence type="ECO:0000256" key="3">
    <source>
        <dbReference type="SAM" id="MobiDB-lite"/>
    </source>
</evidence>
<dbReference type="InterPro" id="IPR044245">
    <property type="entry name" value="Spartan"/>
</dbReference>
<organism evidence="5">
    <name type="scientific">Corethrella appendiculata</name>
    <dbReference type="NCBI Taxonomy" id="1370023"/>
    <lineage>
        <taxon>Eukaryota</taxon>
        <taxon>Metazoa</taxon>
        <taxon>Ecdysozoa</taxon>
        <taxon>Arthropoda</taxon>
        <taxon>Hexapoda</taxon>
        <taxon>Insecta</taxon>
        <taxon>Pterygota</taxon>
        <taxon>Neoptera</taxon>
        <taxon>Endopterygota</taxon>
        <taxon>Diptera</taxon>
        <taxon>Nematocera</taxon>
        <taxon>Culicoidea</taxon>
        <taxon>Chaoboridae</taxon>
        <taxon>Corethrella</taxon>
    </lineage>
</organism>
<dbReference type="SMART" id="SM00731">
    <property type="entry name" value="SprT"/>
    <property type="match status" value="1"/>
</dbReference>